<keyword evidence="13" id="KW-1185">Reference proteome</keyword>
<keyword evidence="8" id="KW-0472">Membrane</keyword>
<evidence type="ECO:0000256" key="7">
    <source>
        <dbReference type="ARBA" id="ARBA00022967"/>
    </source>
</evidence>
<dbReference type="RefSeq" id="WP_311659011.1">
    <property type="nucleotide sequence ID" value="NZ_JAVRHY010000008.1"/>
</dbReference>
<dbReference type="Gene3D" id="3.40.50.300">
    <property type="entry name" value="P-loop containing nucleotide triphosphate hydrolases"/>
    <property type="match status" value="1"/>
</dbReference>
<dbReference type="InterPro" id="IPR003439">
    <property type="entry name" value="ABC_transporter-like_ATP-bd"/>
</dbReference>
<dbReference type="PANTHER" id="PTHR43514">
    <property type="entry name" value="ABC TRANSPORTER I FAMILY MEMBER 10"/>
    <property type="match status" value="1"/>
</dbReference>
<evidence type="ECO:0000256" key="9">
    <source>
        <dbReference type="PROSITE-ProRule" id="PRU01213"/>
    </source>
</evidence>
<keyword evidence="3 9" id="KW-0500">Molybdenum</keyword>
<evidence type="ECO:0000313" key="12">
    <source>
        <dbReference type="EMBL" id="MDT0618808.1"/>
    </source>
</evidence>
<keyword evidence="7" id="KW-1278">Translocase</keyword>
<dbReference type="Pfam" id="PF03459">
    <property type="entry name" value="TOBE"/>
    <property type="match status" value="1"/>
</dbReference>
<organism evidence="12 13">
    <name type="scientific">Spectribacter acetivorans</name>
    <dbReference type="NCBI Taxonomy" id="3075603"/>
    <lineage>
        <taxon>Bacteria</taxon>
        <taxon>Pseudomonadati</taxon>
        <taxon>Pseudomonadota</taxon>
        <taxon>Gammaproteobacteria</taxon>
        <taxon>Salinisphaerales</taxon>
        <taxon>Salinisphaeraceae</taxon>
        <taxon>Spectribacter</taxon>
    </lineage>
</organism>
<dbReference type="GO" id="GO:0005524">
    <property type="term" value="F:ATP binding"/>
    <property type="evidence" value="ECO:0007669"/>
    <property type="project" value="UniProtKB-KW"/>
</dbReference>
<dbReference type="InterPro" id="IPR008995">
    <property type="entry name" value="Mo/tungstate-bd_C_term_dom"/>
</dbReference>
<sequence>MKLQGDLTLARRGFRLETGPFALALDGVTALFGPSGSGKTTLLRCLAGLEPDVRGQLTADGQTWQDGRRRRSPARRDIGFVFQDAALFPHQTLRGNLDYAHRRAPTGGPDVPTVAARIGIEHRLDAAVHTLSGGERQRAALARSLLSRPRLLCLDEPLSALDWQARAALLDLIDDLARRTDLPMLYVTHNPREVERLARQVAFMQDGRLTRIDSLADALARPDSALFQPPDGAASVLAGTLGPAGADGLQPFTTPGGVVLRLVPAGHDGRQRRLRILARDVSLARTEPAGISMLNRLPVQLTQLHPLDEHRVLATLRLTDGQMLMAEITAYSMRELDLTPGQSLYALVKSVALID</sequence>
<evidence type="ECO:0000256" key="2">
    <source>
        <dbReference type="ARBA" id="ARBA00022475"/>
    </source>
</evidence>
<dbReference type="InterPro" id="IPR005116">
    <property type="entry name" value="Transp-assoc_OB_typ1"/>
</dbReference>
<gene>
    <name evidence="12" type="primary">modC</name>
    <name evidence="12" type="ORF">RM531_10015</name>
</gene>
<dbReference type="PROSITE" id="PS51866">
    <property type="entry name" value="MOP"/>
    <property type="match status" value="1"/>
</dbReference>
<dbReference type="InterPro" id="IPR004606">
    <property type="entry name" value="Mop_domain"/>
</dbReference>
<evidence type="ECO:0000256" key="1">
    <source>
        <dbReference type="ARBA" id="ARBA00022448"/>
    </source>
</evidence>
<dbReference type="InterPro" id="IPR027417">
    <property type="entry name" value="P-loop_NTPase"/>
</dbReference>
<dbReference type="InterPro" id="IPR017871">
    <property type="entry name" value="ABC_transporter-like_CS"/>
</dbReference>
<dbReference type="SUPFAM" id="SSF50331">
    <property type="entry name" value="MOP-like"/>
    <property type="match status" value="1"/>
</dbReference>
<evidence type="ECO:0000256" key="3">
    <source>
        <dbReference type="ARBA" id="ARBA00022505"/>
    </source>
</evidence>
<dbReference type="InterPro" id="IPR050334">
    <property type="entry name" value="Molybdenum_import_ModC"/>
</dbReference>
<dbReference type="NCBIfam" id="TIGR02142">
    <property type="entry name" value="modC_ABC"/>
    <property type="match status" value="1"/>
</dbReference>
<evidence type="ECO:0000259" key="10">
    <source>
        <dbReference type="PROSITE" id="PS50893"/>
    </source>
</evidence>
<evidence type="ECO:0000313" key="13">
    <source>
        <dbReference type="Proteomes" id="UP001259982"/>
    </source>
</evidence>
<keyword evidence="4" id="KW-0997">Cell inner membrane</keyword>
<keyword evidence="1" id="KW-0813">Transport</keyword>
<accession>A0ABU3BC21</accession>
<dbReference type="PANTHER" id="PTHR43514:SF10">
    <property type="entry name" value="MOLYBDENUM IMPORT ATP-BINDING PROTEIN MODC 2"/>
    <property type="match status" value="1"/>
</dbReference>
<dbReference type="PROSITE" id="PS50893">
    <property type="entry name" value="ABC_TRANSPORTER_2"/>
    <property type="match status" value="1"/>
</dbReference>
<dbReference type="InterPro" id="IPR011868">
    <property type="entry name" value="ModC_ABC_ATP-bd"/>
</dbReference>
<proteinExistence type="predicted"/>
<evidence type="ECO:0000259" key="11">
    <source>
        <dbReference type="PROSITE" id="PS51866"/>
    </source>
</evidence>
<protein>
    <submittedName>
        <fullName evidence="12">Molybdenum ABC transporter ATP-binding protein</fullName>
    </submittedName>
</protein>
<name>A0ABU3BC21_9GAMM</name>
<evidence type="ECO:0000256" key="8">
    <source>
        <dbReference type="ARBA" id="ARBA00023136"/>
    </source>
</evidence>
<dbReference type="Pfam" id="PF00005">
    <property type="entry name" value="ABC_tran"/>
    <property type="match status" value="1"/>
</dbReference>
<dbReference type="Proteomes" id="UP001259982">
    <property type="component" value="Unassembled WGS sequence"/>
</dbReference>
<reference evidence="12 13" key="1">
    <citation type="submission" date="2023-09" db="EMBL/GenBank/DDBJ databases">
        <authorList>
            <person name="Rey-Velasco X."/>
        </authorList>
    </citation>
    <scope>NUCLEOTIDE SEQUENCE [LARGE SCALE GENOMIC DNA]</scope>
    <source>
        <strain evidence="12 13">P385</strain>
    </source>
</reference>
<evidence type="ECO:0000256" key="4">
    <source>
        <dbReference type="ARBA" id="ARBA00022519"/>
    </source>
</evidence>
<keyword evidence="5" id="KW-0547">Nucleotide-binding</keyword>
<dbReference type="EMBL" id="JAVRHY010000008">
    <property type="protein sequence ID" value="MDT0618808.1"/>
    <property type="molecule type" value="Genomic_DNA"/>
</dbReference>
<evidence type="ECO:0000256" key="5">
    <source>
        <dbReference type="ARBA" id="ARBA00022741"/>
    </source>
</evidence>
<dbReference type="PROSITE" id="PS00211">
    <property type="entry name" value="ABC_TRANSPORTER_1"/>
    <property type="match status" value="1"/>
</dbReference>
<evidence type="ECO:0000256" key="6">
    <source>
        <dbReference type="ARBA" id="ARBA00022840"/>
    </source>
</evidence>
<comment type="caution">
    <text evidence="12">The sequence shown here is derived from an EMBL/GenBank/DDBJ whole genome shotgun (WGS) entry which is preliminary data.</text>
</comment>
<keyword evidence="2" id="KW-1003">Cell membrane</keyword>
<feature type="domain" description="Mop" evidence="11">
    <location>
        <begin position="290"/>
        <end position="355"/>
    </location>
</feature>
<dbReference type="Gene3D" id="2.40.50.100">
    <property type="match status" value="1"/>
</dbReference>
<dbReference type="SMART" id="SM00382">
    <property type="entry name" value="AAA"/>
    <property type="match status" value="1"/>
</dbReference>
<keyword evidence="6 12" id="KW-0067">ATP-binding</keyword>
<feature type="domain" description="ABC transporter" evidence="10">
    <location>
        <begin position="1"/>
        <end position="231"/>
    </location>
</feature>
<dbReference type="SUPFAM" id="SSF52540">
    <property type="entry name" value="P-loop containing nucleoside triphosphate hydrolases"/>
    <property type="match status" value="1"/>
</dbReference>
<dbReference type="InterPro" id="IPR003593">
    <property type="entry name" value="AAA+_ATPase"/>
</dbReference>